<gene>
    <name evidence="1" type="ORF">ANSO36C_66380</name>
</gene>
<evidence type="ECO:0000313" key="2">
    <source>
        <dbReference type="Proteomes" id="UP001055453"/>
    </source>
</evidence>
<keyword evidence="2" id="KW-1185">Reference proteome</keyword>
<geneLocation type="plasmid" evidence="1 2">
    <name>pANSO36B</name>
</geneLocation>
<dbReference type="NCBIfam" id="NF033572">
    <property type="entry name" value="transpos_ISKra4"/>
    <property type="match status" value="1"/>
</dbReference>
<keyword evidence="1" id="KW-0614">Plasmid</keyword>
<organism evidence="1 2">
    <name type="scientific">Nostoc cf. commune SO-36</name>
    <dbReference type="NCBI Taxonomy" id="449208"/>
    <lineage>
        <taxon>Bacteria</taxon>
        <taxon>Bacillati</taxon>
        <taxon>Cyanobacteriota</taxon>
        <taxon>Cyanophyceae</taxon>
        <taxon>Nostocales</taxon>
        <taxon>Nostocaceae</taxon>
        <taxon>Nostoc</taxon>
    </lineage>
</organism>
<dbReference type="RefSeq" id="WP_251960766.1">
    <property type="nucleotide sequence ID" value="NZ_AP025734.1"/>
</dbReference>
<proteinExistence type="predicted"/>
<sequence length="519" mass="59657">MEASTVNEGFFTEARSLFEEIVAWLGSDVVCGLEHEQLEKNLFVNGNELLRRLLQGYLDLRSDDEIEGDCQGADGETRTHKRFQERKLTTRFGTVIVRRIGYGQRKIVSLKPLDAELNLPIEQYSYGIRERVATEVALNGFNETVEAIKKTTAAQVPKRQVEELARRSASDFDSFYKHRQADPKQSNQLEKTGEIIVISADGKGVILRTEDLRPQTQKRALLNHKKLDKRLTKGEKRNSKRMATVASVYTIARFIRTPEQIIDPEKSCVDKRPKPENKRVWASLVKEPELVISDAFDEALHRDPNKQKHWVALVDGNKTQLNLLKKFSRQHHINLTIVLDIIHVIEYLWKAAFVFYDNTSKSAESWVSQRLLSILQGKSSLVASLMRRSATLQQLSSQERLNVDKCANYLLNNKAYLKYDCYLNAGYPIATGVIEGACRHLIKDRMDITGARWSLTGAEAVLRLRSLHISGDWYEYWRFHLRQEYERNHLPLYFDAVPLMKRVTQARCSITPLSLPMLV</sequence>
<name>A0ABN6QCG3_NOSCO</name>
<evidence type="ECO:0008006" key="3">
    <source>
        <dbReference type="Google" id="ProtNLM"/>
    </source>
</evidence>
<accession>A0ABN6QCG3</accession>
<reference evidence="1" key="1">
    <citation type="submission" date="2022-04" db="EMBL/GenBank/DDBJ databases">
        <title>Complete genome sequence of a cyanobacterium, Nostoc sp. SO-36, isolated in Antarctica.</title>
        <authorList>
            <person name="Kanesaki Y."/>
            <person name="Effendi D."/>
            <person name="Sakamoto T."/>
            <person name="Ohtani S."/>
            <person name="Awai K."/>
        </authorList>
    </citation>
    <scope>NUCLEOTIDE SEQUENCE</scope>
    <source>
        <strain evidence="1">SO-36</strain>
        <plasmid evidence="1">pANSO36B</plasmid>
    </source>
</reference>
<evidence type="ECO:0000313" key="1">
    <source>
        <dbReference type="EMBL" id="BDI20836.1"/>
    </source>
</evidence>
<dbReference type="EMBL" id="AP025734">
    <property type="protein sequence ID" value="BDI20836.1"/>
    <property type="molecule type" value="Genomic_DNA"/>
</dbReference>
<dbReference type="Proteomes" id="UP001055453">
    <property type="component" value="Plasmid pANSO36B"/>
</dbReference>
<protein>
    <recommendedName>
        <fullName evidence="3">ISKra4 family transposase</fullName>
    </recommendedName>
</protein>